<proteinExistence type="predicted"/>
<accession>A0A8J8NWD6</accession>
<comment type="caution">
    <text evidence="1">The sequence shown here is derived from an EMBL/GenBank/DDBJ whole genome shotgun (WGS) entry which is preliminary data.</text>
</comment>
<dbReference type="AlphaFoldDB" id="A0A8J8NWD6"/>
<keyword evidence="2" id="KW-1185">Reference proteome</keyword>
<name>A0A8J8NWD6_HALGN</name>
<organism evidence="1 2">
    <name type="scientific">Halteria grandinella</name>
    <dbReference type="NCBI Taxonomy" id="5974"/>
    <lineage>
        <taxon>Eukaryota</taxon>
        <taxon>Sar</taxon>
        <taxon>Alveolata</taxon>
        <taxon>Ciliophora</taxon>
        <taxon>Intramacronucleata</taxon>
        <taxon>Spirotrichea</taxon>
        <taxon>Stichotrichia</taxon>
        <taxon>Sporadotrichida</taxon>
        <taxon>Halteriidae</taxon>
        <taxon>Halteria</taxon>
    </lineage>
</organism>
<evidence type="ECO:0000313" key="2">
    <source>
        <dbReference type="Proteomes" id="UP000785679"/>
    </source>
</evidence>
<evidence type="ECO:0000313" key="1">
    <source>
        <dbReference type="EMBL" id="TNV82793.1"/>
    </source>
</evidence>
<reference evidence="1" key="1">
    <citation type="submission" date="2019-06" db="EMBL/GenBank/DDBJ databases">
        <authorList>
            <person name="Zheng W."/>
        </authorList>
    </citation>
    <scope>NUCLEOTIDE SEQUENCE</scope>
    <source>
        <strain evidence="1">QDHG01</strain>
    </source>
</reference>
<protein>
    <submittedName>
        <fullName evidence="1">Uncharacterized protein</fullName>
    </submittedName>
</protein>
<dbReference type="Proteomes" id="UP000785679">
    <property type="component" value="Unassembled WGS sequence"/>
</dbReference>
<gene>
    <name evidence="1" type="ORF">FGO68_gene11410</name>
</gene>
<sequence>MCNSVKKPLIPCLKYINEACSSIEHPLRRFFNIESPSVVQNQCESLFLEFSLVLSSLLIKWGSIWQMLLLRDFQ</sequence>
<dbReference type="EMBL" id="RRYP01004532">
    <property type="protein sequence ID" value="TNV82793.1"/>
    <property type="molecule type" value="Genomic_DNA"/>
</dbReference>